<feature type="compositionally biased region" description="Polar residues" evidence="1">
    <location>
        <begin position="1"/>
        <end position="22"/>
    </location>
</feature>
<organism evidence="2">
    <name type="scientific">Mus musculus</name>
    <name type="common">Mouse</name>
    <dbReference type="NCBI Taxonomy" id="10090"/>
    <lineage>
        <taxon>Eukaryota</taxon>
        <taxon>Metazoa</taxon>
        <taxon>Chordata</taxon>
        <taxon>Craniata</taxon>
        <taxon>Vertebrata</taxon>
        <taxon>Euteleostomi</taxon>
        <taxon>Mammalia</taxon>
        <taxon>Eutheria</taxon>
        <taxon>Euarchontoglires</taxon>
        <taxon>Glires</taxon>
        <taxon>Rodentia</taxon>
        <taxon>Myomorpha</taxon>
        <taxon>Muroidea</taxon>
        <taxon>Muridae</taxon>
        <taxon>Murinae</taxon>
        <taxon>Mus</taxon>
        <taxon>Mus</taxon>
    </lineage>
</organism>
<reference evidence="2" key="7">
    <citation type="journal article" date="2005" name="Science">
        <title>The Transcriptional Landscape of the Mammalian Genome.</title>
        <authorList>
            <consortium name="The FANTOM Consortium"/>
            <consortium name="Riken Genome Exploration Research Group and Genome Science Group (Genome Network Project Core Group)"/>
        </authorList>
    </citation>
    <scope>NUCLEOTIDE SEQUENCE</scope>
    <source>
        <strain evidence="2">C57BL/6J</strain>
        <tissue evidence="2">Forelimb</tissue>
    </source>
</reference>
<reference evidence="2" key="3">
    <citation type="journal article" date="2000" name="Genome Res.">
        <title>RIKEN integrated sequence analysis (RISA) system--384-format sequencing pipeline with 384 multicapillary sequencer.</title>
        <authorList>
            <person name="Shibata K."/>
            <person name="Itoh M."/>
            <person name="Aizawa K."/>
            <person name="Nagaoka S."/>
            <person name="Sasaki N."/>
            <person name="Carninci P."/>
            <person name="Konno H."/>
            <person name="Akiyama J."/>
            <person name="Nishi K."/>
            <person name="Kitsunai T."/>
            <person name="Tashiro H."/>
            <person name="Itoh M."/>
            <person name="Sumi N."/>
            <person name="Ishii Y."/>
            <person name="Nakamura S."/>
            <person name="Hazama M."/>
            <person name="Nishine T."/>
            <person name="Harada A."/>
            <person name="Yamamoto R."/>
            <person name="Matsumoto H."/>
            <person name="Sakaguchi S."/>
            <person name="Ikegami T."/>
            <person name="Kashiwagi K."/>
            <person name="Fujiwake S."/>
            <person name="Inoue K."/>
            <person name="Togawa Y."/>
            <person name="Izawa M."/>
            <person name="Ohara E."/>
            <person name="Watahiki M."/>
            <person name="Yoneda Y."/>
            <person name="Ishikawa T."/>
            <person name="Ozawa K."/>
            <person name="Tanaka T."/>
            <person name="Matsuura S."/>
            <person name="Kawai J."/>
            <person name="Okazaki Y."/>
            <person name="Muramatsu M."/>
            <person name="Inoue Y."/>
            <person name="Kira A."/>
            <person name="Hayashizaki Y."/>
        </authorList>
    </citation>
    <scope>NUCLEOTIDE SEQUENCE</scope>
    <source>
        <strain evidence="2">C57BL/6J</strain>
        <tissue evidence="2">Forelimb</tissue>
    </source>
</reference>
<reference evidence="2" key="5">
    <citation type="journal article" date="2002" name="Nature">
        <title>Analysis of the mouse transcriptome based on functional annotation of 60,770 full-length cDNAs.</title>
        <authorList>
            <consortium name="The FANTOM Consortium and the RIKEN Genome Exploration Research Group Phase I and II Team"/>
        </authorList>
    </citation>
    <scope>NUCLEOTIDE SEQUENCE</scope>
    <source>
        <strain evidence="2">C57BL/6J</strain>
        <tissue evidence="2">Forelimb</tissue>
    </source>
</reference>
<sequence>MNSTEAPRSSQARAAHSTTASRCHSIATAGAEALSAAAANAARVAPASGPQKTARLATGVAPAPSLLLRPAVVRPGGLRAQCGPSRFPTIRLERGPERSLRRLRRQPGVLINASAARQWRGQLGRGPESDSARCLARLALQVRRPELSLLESASGLLGHPDCVSSRSQQSWGHSA</sequence>
<reference evidence="2" key="1">
    <citation type="journal article" date="1999" name="Methods Enzymol.">
        <title>High-efficiency full-length cDNA cloning.</title>
        <authorList>
            <person name="Carninci P."/>
            <person name="Hayashizaki Y."/>
        </authorList>
    </citation>
    <scope>NUCLEOTIDE SEQUENCE</scope>
    <source>
        <strain evidence="2">C57BL/6J</strain>
        <tissue evidence="2">Forelimb</tissue>
    </source>
</reference>
<accession>Q3UYZ3</accession>
<evidence type="ECO:0000313" key="3">
    <source>
        <dbReference type="MGI" id="MGI:3704253"/>
    </source>
</evidence>
<gene>
    <name evidence="3" type="primary">5930411N13Rik</name>
    <name evidence="3" type="synonym">D5Ertd585e</name>
</gene>
<dbReference type="AlphaFoldDB" id="Q3UYZ3"/>
<feature type="region of interest" description="Disordered" evidence="1">
    <location>
        <begin position="1"/>
        <end position="23"/>
    </location>
</feature>
<reference evidence="2" key="6">
    <citation type="submission" date="2004-03" db="EMBL/GenBank/DDBJ databases">
        <authorList>
            <person name="Arakawa T."/>
            <person name="Carninci P."/>
            <person name="Fukuda S."/>
            <person name="Hashizume W."/>
            <person name="Hayashida K."/>
            <person name="Hori F."/>
            <person name="Iida J."/>
            <person name="Imamura K."/>
            <person name="Imotani K."/>
            <person name="Itoh M."/>
            <person name="Kanagawa S."/>
            <person name="Kawai J."/>
            <person name="Kojima M."/>
            <person name="Konno H."/>
            <person name="Murata M."/>
            <person name="Nakamura M."/>
            <person name="Ninomiya N."/>
            <person name="Nishiyori H."/>
            <person name="Nomura K."/>
            <person name="Ohno M."/>
            <person name="Sakazume N."/>
            <person name="Sano H."/>
            <person name="Sasaki D."/>
            <person name="Shibata K."/>
            <person name="Shiraki T."/>
            <person name="Tagami M."/>
            <person name="Tagami Y."/>
            <person name="Waki K."/>
            <person name="Watahiki A."/>
            <person name="Muramatsu M."/>
            <person name="Hayashizaki Y."/>
        </authorList>
    </citation>
    <scope>NUCLEOTIDE SEQUENCE</scope>
    <source>
        <strain evidence="2">C57BL/6J</strain>
        <tissue evidence="2">Forelimb</tissue>
    </source>
</reference>
<name>Q3UYZ3_MOUSE</name>
<proteinExistence type="evidence at transcript level"/>
<reference evidence="2" key="2">
    <citation type="journal article" date="2000" name="Genome Res.">
        <title>Normalization and subtraction of cap-trapper-selected cDNAs to prepare full-length cDNA libraries for rapid discovery of new genes.</title>
        <authorList>
            <person name="Carninci P."/>
            <person name="Shibata Y."/>
            <person name="Hayatsu N."/>
            <person name="Sugahara Y."/>
            <person name="Shibata K."/>
            <person name="Itoh M."/>
            <person name="Konno H."/>
            <person name="Okazaki Y."/>
            <person name="Muramatsu M."/>
            <person name="Hayashizaki Y."/>
        </authorList>
    </citation>
    <scope>NUCLEOTIDE SEQUENCE</scope>
    <source>
        <strain evidence="2">C57BL/6J</strain>
        <tissue evidence="2">Forelimb</tissue>
    </source>
</reference>
<dbReference type="MGI" id="MGI:3704253">
    <property type="gene designation" value="5930411N13Rik"/>
</dbReference>
<dbReference type="EMBL" id="AK134258">
    <property type="protein sequence ID" value="BAE22068.1"/>
    <property type="molecule type" value="mRNA"/>
</dbReference>
<protein>
    <submittedName>
        <fullName evidence="2">Uncharacterized protein</fullName>
    </submittedName>
</protein>
<evidence type="ECO:0000256" key="1">
    <source>
        <dbReference type="SAM" id="MobiDB-lite"/>
    </source>
</evidence>
<reference evidence="2" key="8">
    <citation type="journal article" date="2005" name="Science">
        <title>Antisense Transcription in the Mammalian Transcriptome.</title>
        <authorList>
            <consortium name="RIKEN Genome Exploration Research Group and Genome Science Group (Genome Network Project Core Group) and the FANTOM Consortium"/>
        </authorList>
    </citation>
    <scope>NUCLEOTIDE SEQUENCE</scope>
    <source>
        <strain evidence="2">C57BL/6J</strain>
        <tissue evidence="2">Forelimb</tissue>
    </source>
</reference>
<reference evidence="2" key="4">
    <citation type="journal article" date="2001" name="Nature">
        <title>Functional annotation of a full-length mouse cDNA collection.</title>
        <authorList>
            <consortium name="The RIKEN Genome Exploration Research Group Phase II Team and the FANTOM Consortium"/>
        </authorList>
    </citation>
    <scope>NUCLEOTIDE SEQUENCE</scope>
    <source>
        <strain evidence="2">C57BL/6J</strain>
        <tissue evidence="2">Forelimb</tissue>
    </source>
</reference>
<evidence type="ECO:0000313" key="2">
    <source>
        <dbReference type="EMBL" id="BAE22068.1"/>
    </source>
</evidence>
<dbReference type="AGR" id="MGI:3704253"/>